<name>L7VVD4_9BACT</name>
<keyword evidence="1" id="KW-0472">Membrane</keyword>
<sequence>MHERSGRSNTKAAYFLAFSELAGAYNFLFGSLGCDERQALGWA</sequence>
<dbReference type="EMBL" id="JX649872">
    <property type="protein sequence ID" value="AGC71449.1"/>
    <property type="molecule type" value="Genomic_DNA"/>
</dbReference>
<dbReference type="AlphaFoldDB" id="L7VVD4"/>
<dbReference type="PROSITE" id="PS51257">
    <property type="entry name" value="PROKAR_LIPOPROTEIN"/>
    <property type="match status" value="1"/>
</dbReference>
<protein>
    <submittedName>
        <fullName evidence="2">Uncharacterized protein</fullName>
    </submittedName>
</protein>
<keyword evidence="1" id="KW-0812">Transmembrane</keyword>
<accession>L7VVD4</accession>
<evidence type="ECO:0000313" key="2">
    <source>
        <dbReference type="EMBL" id="AGC71449.1"/>
    </source>
</evidence>
<organism evidence="2">
    <name type="scientific">uncultured bacterium A1Q1_fos_1070</name>
    <dbReference type="NCBI Taxonomy" id="1256541"/>
    <lineage>
        <taxon>Bacteria</taxon>
        <taxon>environmental samples</taxon>
    </lineage>
</organism>
<reference evidence="2" key="1">
    <citation type="submission" date="2012-09" db="EMBL/GenBank/DDBJ databases">
        <title>Metagenomic Characterization of a Microbial Community in Wastewater Detects High Levels of Antibiotic Resistance.</title>
        <authorList>
            <person name="Abrams M."/>
            <person name="Caldwell A."/>
            <person name="Vandaei E."/>
            <person name="Lee W."/>
            <person name="Perrott J."/>
            <person name="Khan S.Y."/>
            <person name="Ta J."/>
            <person name="Romero D."/>
            <person name="Nguyen V."/>
            <person name="Pourmand N."/>
            <person name="Ouverney C.C."/>
        </authorList>
    </citation>
    <scope>NUCLEOTIDE SEQUENCE</scope>
</reference>
<feature type="transmembrane region" description="Helical" evidence="1">
    <location>
        <begin position="12"/>
        <end position="32"/>
    </location>
</feature>
<proteinExistence type="predicted"/>
<keyword evidence="1" id="KW-1133">Transmembrane helix</keyword>
<evidence type="ECO:0000256" key="1">
    <source>
        <dbReference type="SAM" id="Phobius"/>
    </source>
</evidence>